<dbReference type="EMBL" id="BSFM01000014">
    <property type="protein sequence ID" value="GLK84973.1"/>
    <property type="molecule type" value="Genomic_DNA"/>
</dbReference>
<accession>A0A9W6NBQ8</accession>
<dbReference type="RefSeq" id="WP_213364817.1">
    <property type="nucleotide sequence ID" value="NZ_BSFM01000014.1"/>
</dbReference>
<protein>
    <recommendedName>
        <fullName evidence="3">DUF4089 domain-containing protein</fullName>
    </recommendedName>
</protein>
<comment type="caution">
    <text evidence="1">The sequence shown here is derived from an EMBL/GenBank/DDBJ whole genome shotgun (WGS) entry which is preliminary data.</text>
</comment>
<dbReference type="Pfam" id="PF13318">
    <property type="entry name" value="AtzG-like"/>
    <property type="match status" value="1"/>
</dbReference>
<reference evidence="1" key="2">
    <citation type="submission" date="2023-01" db="EMBL/GenBank/DDBJ databases">
        <authorList>
            <person name="Sun Q."/>
            <person name="Evtushenko L."/>
        </authorList>
    </citation>
    <scope>NUCLEOTIDE SEQUENCE</scope>
    <source>
        <strain evidence="1">VKM B-2789</strain>
    </source>
</reference>
<reference evidence="1" key="1">
    <citation type="journal article" date="2014" name="Int. J. Syst. Evol. Microbiol.">
        <title>Complete genome sequence of Corynebacterium casei LMG S-19264T (=DSM 44701T), isolated from a smear-ripened cheese.</title>
        <authorList>
            <consortium name="US DOE Joint Genome Institute (JGI-PGF)"/>
            <person name="Walter F."/>
            <person name="Albersmeier A."/>
            <person name="Kalinowski J."/>
            <person name="Ruckert C."/>
        </authorList>
    </citation>
    <scope>NUCLEOTIDE SEQUENCE</scope>
    <source>
        <strain evidence="1">VKM B-2789</strain>
    </source>
</reference>
<sequence length="67" mass="7253">MTDNRTGGEPGDLGAYLDAALALADLPLEAGLRPRVLMHLHTALEMGRLVLDFELPDEAEPAPVYRP</sequence>
<evidence type="ECO:0000313" key="2">
    <source>
        <dbReference type="Proteomes" id="UP001143330"/>
    </source>
</evidence>
<evidence type="ECO:0000313" key="1">
    <source>
        <dbReference type="EMBL" id="GLK84973.1"/>
    </source>
</evidence>
<keyword evidence="2" id="KW-1185">Reference proteome</keyword>
<dbReference type="Proteomes" id="UP001143330">
    <property type="component" value="Unassembled WGS sequence"/>
</dbReference>
<name>A0A9W6NBQ8_9HYPH</name>
<dbReference type="AlphaFoldDB" id="A0A9W6NBQ8"/>
<organism evidence="1 2">
    <name type="scientific">Ancylobacter defluvii</name>
    <dbReference type="NCBI Taxonomy" id="1282440"/>
    <lineage>
        <taxon>Bacteria</taxon>
        <taxon>Pseudomonadati</taxon>
        <taxon>Pseudomonadota</taxon>
        <taxon>Alphaproteobacteria</taxon>
        <taxon>Hyphomicrobiales</taxon>
        <taxon>Xanthobacteraceae</taxon>
        <taxon>Ancylobacter</taxon>
    </lineage>
</organism>
<evidence type="ECO:0008006" key="3">
    <source>
        <dbReference type="Google" id="ProtNLM"/>
    </source>
</evidence>
<gene>
    <name evidence="1" type="ORF">GCM10017653_30430</name>
</gene>
<proteinExistence type="predicted"/>
<dbReference type="InterPro" id="IPR025148">
    <property type="entry name" value="AtzG-like"/>
</dbReference>